<proteinExistence type="predicted"/>
<evidence type="ECO:0000313" key="2">
    <source>
        <dbReference type="Proteomes" id="UP000724584"/>
    </source>
</evidence>
<organism evidence="1 2">
    <name type="scientific">Chaetomium tenue</name>
    <dbReference type="NCBI Taxonomy" id="1854479"/>
    <lineage>
        <taxon>Eukaryota</taxon>
        <taxon>Fungi</taxon>
        <taxon>Dikarya</taxon>
        <taxon>Ascomycota</taxon>
        <taxon>Pezizomycotina</taxon>
        <taxon>Sordariomycetes</taxon>
        <taxon>Sordariomycetidae</taxon>
        <taxon>Sordariales</taxon>
        <taxon>Chaetomiaceae</taxon>
        <taxon>Chaetomium</taxon>
    </lineage>
</organism>
<keyword evidence="2" id="KW-1185">Reference proteome</keyword>
<gene>
    <name evidence="1" type="ORF">F5144DRAFT_231372</name>
</gene>
<dbReference type="EMBL" id="JAGIZQ010000004">
    <property type="protein sequence ID" value="KAH6631770.1"/>
    <property type="molecule type" value="Genomic_DNA"/>
</dbReference>
<reference evidence="1 2" key="1">
    <citation type="journal article" date="2021" name="Nat. Commun.">
        <title>Genetic determinants of endophytism in the Arabidopsis root mycobiome.</title>
        <authorList>
            <person name="Mesny F."/>
            <person name="Miyauchi S."/>
            <person name="Thiergart T."/>
            <person name="Pickel B."/>
            <person name="Atanasova L."/>
            <person name="Karlsson M."/>
            <person name="Huettel B."/>
            <person name="Barry K.W."/>
            <person name="Haridas S."/>
            <person name="Chen C."/>
            <person name="Bauer D."/>
            <person name="Andreopoulos W."/>
            <person name="Pangilinan J."/>
            <person name="LaButti K."/>
            <person name="Riley R."/>
            <person name="Lipzen A."/>
            <person name="Clum A."/>
            <person name="Drula E."/>
            <person name="Henrissat B."/>
            <person name="Kohler A."/>
            <person name="Grigoriev I.V."/>
            <person name="Martin F.M."/>
            <person name="Hacquard S."/>
        </authorList>
    </citation>
    <scope>NUCLEOTIDE SEQUENCE [LARGE SCALE GENOMIC DNA]</scope>
    <source>
        <strain evidence="1 2">MPI-SDFR-AT-0079</strain>
    </source>
</reference>
<sequence>MDTSSSPASAVSFPFASVTDNSGLSQATSNAIDTHLMELSATRSPATTDRQGTVLAIVTFPKDDSLRMACDGKRWCQDIQLRMSYDKLVSLESKKIDEMFTPRAQARFRRRHGFERELPRGIKFILDFTPPAEGAELAELTAALWLPQMVKIWFLAGQYFPNPILEQAIGHPSRPLADKAVGAILTLGHDDVCKNLTCTYGHARAASIGVVHLLPLTVRAGLTDYTEWQGKDWIPGIVDDLGPGQSHIPAWRKVEDYCPIRHRVAIVRVLRAINGDGLLLNSAVRLWTVAQVAIALEVPQVVVDPVTQWLVAPPNTKFIEICPEIAFRLAYALKIPSVLTTAFKILVNELAVDYASSGPVTSKPPMTWAQRRRDEYGDYPSDPVEYASRAFAERMGETLKMLQSDDVFNNLLNPIMEWEKLQAYGATITAIFAPSHPLLTAYNNLTAALLATFHEWVDNALNLNTLNATNRLREELLEAQRRHYVPSISRKPLLGLYWTLNPTQKLLTPFFWNQLIWIHPYDQIMKTEHDGMPLLEHVEKFNLELQRALAEAVAPTIAHPYDPATMDPIEHRRAFIDGASDPDGPAATNPLVVTALDQTPARQLIPELVTFNPARFYHVLSRETRALGDRHLPSHTIWMRDNESATSIPLFLSDHQLLSLDDRELGYLPIWADGLDDGTGGVFQDHVPSTDMGPSEPGPAYHTGHTTAGTATTVGTATDAAPASTIAPSDLGVGNLALSSHNTTSSRTDDWIMSTPTAGRSLAAHRSSGTATSGTMDMEGSRGATPTPSESFTMAGEEEDGLYADARYAQPAGHQAQGLAIERYVDEVEGEGEGGGGGVEEFAWDSDEMELDLDEGSADEDEDEDDGSSTLDGFEDLDVDGDGDGDIQVEDAR</sequence>
<protein>
    <submittedName>
        <fullName evidence="1">Uncharacterized protein</fullName>
    </submittedName>
</protein>
<name>A0ACB7P8K3_9PEZI</name>
<dbReference type="Proteomes" id="UP000724584">
    <property type="component" value="Unassembled WGS sequence"/>
</dbReference>
<accession>A0ACB7P8K3</accession>
<comment type="caution">
    <text evidence="1">The sequence shown here is derived from an EMBL/GenBank/DDBJ whole genome shotgun (WGS) entry which is preliminary data.</text>
</comment>
<evidence type="ECO:0000313" key="1">
    <source>
        <dbReference type="EMBL" id="KAH6631770.1"/>
    </source>
</evidence>